<feature type="compositionally biased region" description="Pro residues" evidence="1">
    <location>
        <begin position="223"/>
        <end position="233"/>
    </location>
</feature>
<dbReference type="EMBL" id="JBBXMP010000042">
    <property type="protein sequence ID" value="KAL0065852.1"/>
    <property type="molecule type" value="Genomic_DNA"/>
</dbReference>
<comment type="caution">
    <text evidence="2">The sequence shown here is derived from an EMBL/GenBank/DDBJ whole genome shotgun (WGS) entry which is preliminary data.</text>
</comment>
<feature type="compositionally biased region" description="Low complexity" evidence="1">
    <location>
        <begin position="41"/>
        <end position="93"/>
    </location>
</feature>
<dbReference type="InterPro" id="IPR038910">
    <property type="entry name" value="Hua1-like"/>
</dbReference>
<feature type="compositionally biased region" description="Polar residues" evidence="1">
    <location>
        <begin position="29"/>
        <end position="40"/>
    </location>
</feature>
<feature type="compositionally biased region" description="Pro residues" evidence="1">
    <location>
        <begin position="139"/>
        <end position="151"/>
    </location>
</feature>
<accession>A0ABR2ZVZ6</accession>
<dbReference type="PANTHER" id="PTHR28031">
    <property type="entry name" value="PROLINE-RICH PROTEIN HUA1"/>
    <property type="match status" value="1"/>
</dbReference>
<evidence type="ECO:0000313" key="2">
    <source>
        <dbReference type="EMBL" id="KAL0065852.1"/>
    </source>
</evidence>
<feature type="compositionally biased region" description="Low complexity" evidence="1">
    <location>
        <begin position="12"/>
        <end position="28"/>
    </location>
</feature>
<feature type="compositionally biased region" description="Pro residues" evidence="1">
    <location>
        <begin position="405"/>
        <end position="415"/>
    </location>
</feature>
<feature type="region of interest" description="Disordered" evidence="1">
    <location>
        <begin position="1"/>
        <end position="332"/>
    </location>
</feature>
<feature type="region of interest" description="Disordered" evidence="1">
    <location>
        <begin position="384"/>
        <end position="453"/>
    </location>
</feature>
<reference evidence="2 3" key="1">
    <citation type="submission" date="2024-05" db="EMBL/GenBank/DDBJ databases">
        <title>A draft genome resource for the thread blight pathogen Marasmius tenuissimus strain MS-2.</title>
        <authorList>
            <person name="Yulfo-Soto G.E."/>
            <person name="Baruah I.K."/>
            <person name="Amoako-Attah I."/>
            <person name="Bukari Y."/>
            <person name="Meinhardt L.W."/>
            <person name="Bailey B.A."/>
            <person name="Cohen S.P."/>
        </authorList>
    </citation>
    <scope>NUCLEOTIDE SEQUENCE [LARGE SCALE GENOMIC DNA]</scope>
    <source>
        <strain evidence="2 3">MS-2</strain>
    </source>
</reference>
<feature type="compositionally biased region" description="Low complexity" evidence="1">
    <location>
        <begin position="284"/>
        <end position="298"/>
    </location>
</feature>
<feature type="compositionally biased region" description="Polar residues" evidence="1">
    <location>
        <begin position="193"/>
        <end position="204"/>
    </location>
</feature>
<evidence type="ECO:0000256" key="1">
    <source>
        <dbReference type="SAM" id="MobiDB-lite"/>
    </source>
</evidence>
<evidence type="ECO:0000313" key="3">
    <source>
        <dbReference type="Proteomes" id="UP001437256"/>
    </source>
</evidence>
<name>A0ABR2ZVZ6_9AGAR</name>
<feature type="compositionally biased region" description="Polar residues" evidence="1">
    <location>
        <begin position="384"/>
        <end position="394"/>
    </location>
</feature>
<protein>
    <submittedName>
        <fullName evidence="2">Uncharacterized protein</fullName>
    </submittedName>
</protein>
<dbReference type="PANTHER" id="PTHR28031:SF1">
    <property type="entry name" value="PROLINE-RICH PROTEIN HUA1"/>
    <property type="match status" value="1"/>
</dbReference>
<dbReference type="PRINTS" id="PR01217">
    <property type="entry name" value="PRICHEXTENSN"/>
</dbReference>
<keyword evidence="3" id="KW-1185">Reference proteome</keyword>
<feature type="compositionally biased region" description="Polar residues" evidence="1">
    <location>
        <begin position="1"/>
        <end position="10"/>
    </location>
</feature>
<gene>
    <name evidence="2" type="ORF">AAF712_007155</name>
</gene>
<organism evidence="2 3">
    <name type="scientific">Marasmius tenuissimus</name>
    <dbReference type="NCBI Taxonomy" id="585030"/>
    <lineage>
        <taxon>Eukaryota</taxon>
        <taxon>Fungi</taxon>
        <taxon>Dikarya</taxon>
        <taxon>Basidiomycota</taxon>
        <taxon>Agaricomycotina</taxon>
        <taxon>Agaricomycetes</taxon>
        <taxon>Agaricomycetidae</taxon>
        <taxon>Agaricales</taxon>
        <taxon>Marasmiineae</taxon>
        <taxon>Marasmiaceae</taxon>
        <taxon>Marasmius</taxon>
    </lineage>
</organism>
<feature type="compositionally biased region" description="Polar residues" evidence="1">
    <location>
        <begin position="94"/>
        <end position="103"/>
    </location>
</feature>
<feature type="compositionally biased region" description="Polar residues" evidence="1">
    <location>
        <begin position="303"/>
        <end position="323"/>
    </location>
</feature>
<proteinExistence type="predicted"/>
<feature type="compositionally biased region" description="Low complexity" evidence="1">
    <location>
        <begin position="212"/>
        <end position="222"/>
    </location>
</feature>
<feature type="compositionally biased region" description="Pro residues" evidence="1">
    <location>
        <begin position="430"/>
        <end position="451"/>
    </location>
</feature>
<dbReference type="Proteomes" id="UP001437256">
    <property type="component" value="Unassembled WGS sequence"/>
</dbReference>
<sequence>MSKSSSNPFRNPSPLNGNPSSPAASISPNVTGIFNSKQDGASNVNSESPSASNNASAAATRTSPPAVPPISTASTAGTSSSNAMNSANEMGSSETTINRTASSRRVDPVDLPEEDPPAYTPGPDVHHGEATVEYGPSRPFQPPPSRPPQSQGPPQSQQHPGWTTVQNHVRPHPHAQPPSLLQQITGNLVDRLNNMSVGGSSYNYNRYEGHHGQSAGSQQPPGGWRPPPGPPPGQVQAQNTGPPASPAQYQPPSHPPPSSDFARDFYEAGTGPGSLAQSDHRDNPAASTASSSPTTYAPPVGPPQSQGNQPAQQENDGRPTTTPIPGHPLLNKGNLLVFPKGYACRKCNNTGYKHADPSHPCKRCWRKYAKPFNGALMYSNFSSDASGGSGSTFQKPLPIRKPPHHSPPPPPPGPGPSNGYPGSAAHHQRPPPLPPRPSFAPMGYGPPPPQHPQMVFAGPGYTPYPPGANLVRPGDPRIGGRLCYRCGGDGLVDMLFWEERCGVCGGTGRVF</sequence>